<accession>A0ABV9Y2D2</accession>
<comment type="caution">
    <text evidence="3">The sequence shown here is derived from an EMBL/GenBank/DDBJ whole genome shotgun (WGS) entry which is preliminary data.</text>
</comment>
<name>A0ABV9Y2D2_9PSEU</name>
<dbReference type="Pfam" id="PF20611">
    <property type="entry name" value="DUF6801"/>
    <property type="match status" value="1"/>
</dbReference>
<evidence type="ECO:0000313" key="4">
    <source>
        <dbReference type="Proteomes" id="UP001595833"/>
    </source>
</evidence>
<feature type="signal peptide" evidence="1">
    <location>
        <begin position="1"/>
        <end position="19"/>
    </location>
</feature>
<keyword evidence="4" id="KW-1185">Reference proteome</keyword>
<dbReference type="Proteomes" id="UP001595833">
    <property type="component" value="Unassembled WGS sequence"/>
</dbReference>
<evidence type="ECO:0000256" key="1">
    <source>
        <dbReference type="SAM" id="SignalP"/>
    </source>
</evidence>
<dbReference type="InterPro" id="IPR046542">
    <property type="entry name" value="DUF6801"/>
</dbReference>
<dbReference type="EMBL" id="JBHSJB010000022">
    <property type="protein sequence ID" value="MFC5056586.1"/>
    <property type="molecule type" value="Genomic_DNA"/>
</dbReference>
<organism evidence="3 4">
    <name type="scientific">Saccharothrix xinjiangensis</name>
    <dbReference type="NCBI Taxonomy" id="204798"/>
    <lineage>
        <taxon>Bacteria</taxon>
        <taxon>Bacillati</taxon>
        <taxon>Actinomycetota</taxon>
        <taxon>Actinomycetes</taxon>
        <taxon>Pseudonocardiales</taxon>
        <taxon>Pseudonocardiaceae</taxon>
        <taxon>Saccharothrix</taxon>
    </lineage>
</organism>
<keyword evidence="1" id="KW-0732">Signal</keyword>
<proteinExistence type="predicted"/>
<protein>
    <submittedName>
        <fullName evidence="3">DUF6801 domain-containing protein</fullName>
    </submittedName>
</protein>
<evidence type="ECO:0000259" key="2">
    <source>
        <dbReference type="Pfam" id="PF20611"/>
    </source>
</evidence>
<sequence>MSAVVASALVFTGVGTGTAATASLTLNYSCPFPLIGSQNVVLRTNQTNLPDSAVVGQETPPSEVTSTLTLPAALTSALALMGAALVEGASTQQTSINNAGHIINTAPRLPVTTRNVPASGAFDITATGRTSAASFPNAGFTTIDIGNSAITLTPRKADGTTTGLGTFTSSCTLKAGQVTRLHQFTVSQTSNG</sequence>
<feature type="domain" description="DUF6801" evidence="2">
    <location>
        <begin position="27"/>
        <end position="181"/>
    </location>
</feature>
<reference evidence="4" key="1">
    <citation type="journal article" date="2019" name="Int. J. Syst. Evol. Microbiol.">
        <title>The Global Catalogue of Microorganisms (GCM) 10K type strain sequencing project: providing services to taxonomists for standard genome sequencing and annotation.</title>
        <authorList>
            <consortium name="The Broad Institute Genomics Platform"/>
            <consortium name="The Broad Institute Genome Sequencing Center for Infectious Disease"/>
            <person name="Wu L."/>
            <person name="Ma J."/>
        </authorList>
    </citation>
    <scope>NUCLEOTIDE SEQUENCE [LARGE SCALE GENOMIC DNA]</scope>
    <source>
        <strain evidence="4">KCTC 12848</strain>
    </source>
</reference>
<evidence type="ECO:0000313" key="3">
    <source>
        <dbReference type="EMBL" id="MFC5056586.1"/>
    </source>
</evidence>
<feature type="chain" id="PRO_5046163793" evidence="1">
    <location>
        <begin position="20"/>
        <end position="192"/>
    </location>
</feature>
<dbReference type="RefSeq" id="WP_344042088.1">
    <property type="nucleotide sequence ID" value="NZ_BAAAKE010000032.1"/>
</dbReference>
<gene>
    <name evidence="3" type="ORF">ACFPFM_22900</name>
</gene>